<dbReference type="EMBL" id="LAZR01005542">
    <property type="protein sequence ID" value="KKM99062.1"/>
    <property type="molecule type" value="Genomic_DNA"/>
</dbReference>
<gene>
    <name evidence="1" type="ORF">LCGC14_1151580</name>
</gene>
<accession>A0A0F9Q0V5</accession>
<sequence length="142" mass="16415">MEIKEARAEEVKESEEEFVAVQYVVSVELKVPFQEGNRKISWVDITTSGKNGVAMNREELRIETNVDGEIEYIPRENIVKRRERTLMIPQLEGHEFGSYVYTPYTYPQKMGGWLGSYHSNEGIHLAFLDIYMQVVPPTDLEA</sequence>
<organism evidence="1">
    <name type="scientific">marine sediment metagenome</name>
    <dbReference type="NCBI Taxonomy" id="412755"/>
    <lineage>
        <taxon>unclassified sequences</taxon>
        <taxon>metagenomes</taxon>
        <taxon>ecological metagenomes</taxon>
    </lineage>
</organism>
<protein>
    <submittedName>
        <fullName evidence="1">Uncharacterized protein</fullName>
    </submittedName>
</protein>
<evidence type="ECO:0000313" key="1">
    <source>
        <dbReference type="EMBL" id="KKM99062.1"/>
    </source>
</evidence>
<dbReference type="AlphaFoldDB" id="A0A0F9Q0V5"/>
<reference evidence="1" key="1">
    <citation type="journal article" date="2015" name="Nature">
        <title>Complex archaea that bridge the gap between prokaryotes and eukaryotes.</title>
        <authorList>
            <person name="Spang A."/>
            <person name="Saw J.H."/>
            <person name="Jorgensen S.L."/>
            <person name="Zaremba-Niedzwiedzka K."/>
            <person name="Martijn J."/>
            <person name="Lind A.E."/>
            <person name="van Eijk R."/>
            <person name="Schleper C."/>
            <person name="Guy L."/>
            <person name="Ettema T.J."/>
        </authorList>
    </citation>
    <scope>NUCLEOTIDE SEQUENCE</scope>
</reference>
<proteinExistence type="predicted"/>
<name>A0A0F9Q0V5_9ZZZZ</name>
<comment type="caution">
    <text evidence="1">The sequence shown here is derived from an EMBL/GenBank/DDBJ whole genome shotgun (WGS) entry which is preliminary data.</text>
</comment>